<evidence type="ECO:0000313" key="1">
    <source>
        <dbReference type="EMBL" id="CAJ2673214.1"/>
    </source>
</evidence>
<gene>
    <name evidence="1" type="ORF">MILVUS5_LOCUS36723</name>
</gene>
<evidence type="ECO:0000313" key="2">
    <source>
        <dbReference type="Proteomes" id="UP001177021"/>
    </source>
</evidence>
<comment type="caution">
    <text evidence="1">The sequence shown here is derived from an EMBL/GenBank/DDBJ whole genome shotgun (WGS) entry which is preliminary data.</text>
</comment>
<name>A0ACB0LY92_TRIPR</name>
<organism evidence="1 2">
    <name type="scientific">Trifolium pratense</name>
    <name type="common">Red clover</name>
    <dbReference type="NCBI Taxonomy" id="57577"/>
    <lineage>
        <taxon>Eukaryota</taxon>
        <taxon>Viridiplantae</taxon>
        <taxon>Streptophyta</taxon>
        <taxon>Embryophyta</taxon>
        <taxon>Tracheophyta</taxon>
        <taxon>Spermatophyta</taxon>
        <taxon>Magnoliopsida</taxon>
        <taxon>eudicotyledons</taxon>
        <taxon>Gunneridae</taxon>
        <taxon>Pentapetalae</taxon>
        <taxon>rosids</taxon>
        <taxon>fabids</taxon>
        <taxon>Fabales</taxon>
        <taxon>Fabaceae</taxon>
        <taxon>Papilionoideae</taxon>
        <taxon>50 kb inversion clade</taxon>
        <taxon>NPAAA clade</taxon>
        <taxon>Hologalegina</taxon>
        <taxon>IRL clade</taxon>
        <taxon>Trifolieae</taxon>
        <taxon>Trifolium</taxon>
    </lineage>
</organism>
<keyword evidence="2" id="KW-1185">Reference proteome</keyword>
<proteinExistence type="predicted"/>
<accession>A0ACB0LY92</accession>
<protein>
    <submittedName>
        <fullName evidence="1">Uncharacterized protein</fullName>
    </submittedName>
</protein>
<dbReference type="Proteomes" id="UP001177021">
    <property type="component" value="Unassembled WGS sequence"/>
</dbReference>
<sequence length="560" mass="64723">MENCSTNLCGLFKNKKRKDWPEKINNINTNKLVVLKEPTGREIGLRYELGRELGRGEFGITYLCKDRQTGEELACKSISKNKLRKAIDIEDLRRQVEIMRHLPIHPNIVTLKYTYEDEDDVHLVMELCGGDDLLHRIVSEGYYTERSAASVIKTAVQVVQMCHKHGVMHRNLKLENFLFADKTETGPLKVADFHLSIFFQPGERLNQMVGSSYYMAPEVLKRRNYGPEIDIWSAGVILYFLLCGFPPFWAETEKRVSQAIIDYAVDFKRDPWPHVSDNAKDLVKKMLDPNPERRLTAQEVLDHPWLINVVKKKPDKANDLVKNMLAAHDVLGHPWLQNPNTAPNVSLGETVRRKLLQFSVMNKLTKTTSRVIAQHLYDEEVWAMETGTKDCSISSEVWAMDTSRVIAQHLYDEEVWAMDTGTKDCVNHDEVRRRLHRLGQQNPDVDVQRLVDDFHGFRDDGYLDYGRFLDISVHLRKRSHEEHVDTAFQFFDKQQSGYIQLEDLSKALAETDKSDTTSQKVIYAIMHDLATNKDGRISYEEITNRSLILMNDWSSELIND</sequence>
<dbReference type="EMBL" id="CASHSV030000716">
    <property type="protein sequence ID" value="CAJ2673214.1"/>
    <property type="molecule type" value="Genomic_DNA"/>
</dbReference>
<reference evidence="1" key="1">
    <citation type="submission" date="2023-10" db="EMBL/GenBank/DDBJ databases">
        <authorList>
            <person name="Rodriguez Cubillos JULIANA M."/>
            <person name="De Vega J."/>
        </authorList>
    </citation>
    <scope>NUCLEOTIDE SEQUENCE</scope>
</reference>